<evidence type="ECO:0000313" key="2">
    <source>
        <dbReference type="Proteomes" id="UP000029078"/>
    </source>
</evidence>
<evidence type="ECO:0000313" key="1">
    <source>
        <dbReference type="EMBL" id="KFI85073.1"/>
    </source>
</evidence>
<feature type="non-terminal residue" evidence="1">
    <location>
        <position position="31"/>
    </location>
</feature>
<name>A0A087CP73_BIFRU</name>
<dbReference type="AlphaFoldDB" id="A0A087CP73"/>
<reference evidence="1 2" key="1">
    <citation type="submission" date="2014-03" db="EMBL/GenBank/DDBJ databases">
        <title>Genomics of Bifidobacteria.</title>
        <authorList>
            <person name="Ventura M."/>
            <person name="Milani C."/>
            <person name="Lugli G.A."/>
        </authorList>
    </citation>
    <scope>NUCLEOTIDE SEQUENCE [LARGE SCALE GENOMIC DNA]</scope>
    <source>
        <strain evidence="1 2">LMG 21811</strain>
    </source>
</reference>
<dbReference type="Proteomes" id="UP000029078">
    <property type="component" value="Unassembled WGS sequence"/>
</dbReference>
<accession>A0A087CP73</accession>
<gene>
    <name evidence="1" type="ORF">BRUM_1926</name>
</gene>
<keyword evidence="2" id="KW-1185">Reference proteome</keyword>
<dbReference type="EMBL" id="JGZL01000021">
    <property type="protein sequence ID" value="KFI85073.1"/>
    <property type="molecule type" value="Genomic_DNA"/>
</dbReference>
<comment type="caution">
    <text evidence="1">The sequence shown here is derived from an EMBL/GenBank/DDBJ whole genome shotgun (WGS) entry which is preliminary data.</text>
</comment>
<sequence length="31" mass="3282">MTQLVVIPARGSSPRMRGTLILTADGRQKAG</sequence>
<protein>
    <submittedName>
        <fullName evidence="1">Uncharacterized protein</fullName>
    </submittedName>
</protein>
<proteinExistence type="predicted"/>
<organism evidence="1 2">
    <name type="scientific">Bifidobacterium ruminantium</name>
    <dbReference type="NCBI Taxonomy" id="78346"/>
    <lineage>
        <taxon>Bacteria</taxon>
        <taxon>Bacillati</taxon>
        <taxon>Actinomycetota</taxon>
        <taxon>Actinomycetes</taxon>
        <taxon>Bifidobacteriales</taxon>
        <taxon>Bifidobacteriaceae</taxon>
        <taxon>Bifidobacterium</taxon>
    </lineage>
</organism>